<dbReference type="InterPro" id="IPR032566">
    <property type="entry name" value="Znf-C2HE"/>
</dbReference>
<dbReference type="GO" id="GO:0005634">
    <property type="term" value="C:nucleus"/>
    <property type="evidence" value="ECO:0007669"/>
    <property type="project" value="UniProtKB-SubCell"/>
</dbReference>
<dbReference type="AlphaFoldDB" id="W2SAX0"/>
<organism evidence="23 24">
    <name type="scientific">Cyphellophora europaea (strain CBS 101466)</name>
    <name type="common">Phialophora europaea</name>
    <dbReference type="NCBI Taxonomy" id="1220924"/>
    <lineage>
        <taxon>Eukaryota</taxon>
        <taxon>Fungi</taxon>
        <taxon>Dikarya</taxon>
        <taxon>Ascomycota</taxon>
        <taxon>Pezizomycotina</taxon>
        <taxon>Eurotiomycetes</taxon>
        <taxon>Chaetothyriomycetidae</taxon>
        <taxon>Chaetothyriales</taxon>
        <taxon>Cyphellophoraceae</taxon>
        <taxon>Cyphellophora</taxon>
    </lineage>
</organism>
<feature type="domain" description="HIT" evidence="21">
    <location>
        <begin position="68"/>
        <end position="195"/>
    </location>
</feature>
<sequence length="275" mass="31819">MKSAADSSRDACSEPAHKKPRNAFTELMAAKPSSSPLRTTRQVRTDEPTNLRDPRNGLYAYVKDPKAYPKQVVRFNDDFVLIRDAWPKAIVHLLLLPRNPSKYVLHPHEALKDPGFLALCRAEAEDCRKLAASELARQLQQYSASQHKRTEAMLSEDPPTPDQLPPGRDYTADIRVGFHAHPSMNHLHLHIISRDMMSPSMKHPKHYNSFNTDFFLPLNDFPFAEDDVRRTVAYQNVRIGKEQDLICWRCDKNFGRQFKKLKEHLDEEFTEWKSE</sequence>
<dbReference type="GO" id="GO:0030983">
    <property type="term" value="F:mismatched DNA binding"/>
    <property type="evidence" value="ECO:0007669"/>
    <property type="project" value="TreeGrafter"/>
</dbReference>
<evidence type="ECO:0000256" key="4">
    <source>
        <dbReference type="ARBA" id="ARBA00012496"/>
    </source>
</evidence>
<dbReference type="EC" id="3.6.1.71" evidence="4"/>
<proteinExistence type="predicted"/>
<evidence type="ECO:0000256" key="16">
    <source>
        <dbReference type="ARBA" id="ARBA00044713"/>
    </source>
</evidence>
<feature type="compositionally biased region" description="Polar residues" evidence="20">
    <location>
        <begin position="32"/>
        <end position="42"/>
    </location>
</feature>
<evidence type="ECO:0000313" key="24">
    <source>
        <dbReference type="Proteomes" id="UP000030752"/>
    </source>
</evidence>
<dbReference type="GeneID" id="19977274"/>
<evidence type="ECO:0000256" key="10">
    <source>
        <dbReference type="ARBA" id="ARBA00022833"/>
    </source>
</evidence>
<evidence type="ECO:0000256" key="12">
    <source>
        <dbReference type="ARBA" id="ARBA00023204"/>
    </source>
</evidence>
<dbReference type="OrthoDB" id="3512845at2759"/>
<keyword evidence="11" id="KW-0238">DNA-binding</keyword>
<reference evidence="23 24" key="1">
    <citation type="submission" date="2013-03" db="EMBL/GenBank/DDBJ databases">
        <title>The Genome Sequence of Phialophora europaea CBS 101466.</title>
        <authorList>
            <consortium name="The Broad Institute Genomics Platform"/>
            <person name="Cuomo C."/>
            <person name="de Hoog S."/>
            <person name="Gorbushina A."/>
            <person name="Walker B."/>
            <person name="Young S.K."/>
            <person name="Zeng Q."/>
            <person name="Gargeya S."/>
            <person name="Fitzgerald M."/>
            <person name="Haas B."/>
            <person name="Abouelleil A."/>
            <person name="Allen A.W."/>
            <person name="Alvarado L."/>
            <person name="Arachchi H.M."/>
            <person name="Berlin A.M."/>
            <person name="Chapman S.B."/>
            <person name="Gainer-Dewar J."/>
            <person name="Goldberg J."/>
            <person name="Griggs A."/>
            <person name="Gujja S."/>
            <person name="Hansen M."/>
            <person name="Howarth C."/>
            <person name="Imamovic A."/>
            <person name="Ireland A."/>
            <person name="Larimer J."/>
            <person name="McCowan C."/>
            <person name="Murphy C."/>
            <person name="Pearson M."/>
            <person name="Poon T.W."/>
            <person name="Priest M."/>
            <person name="Roberts A."/>
            <person name="Saif S."/>
            <person name="Shea T."/>
            <person name="Sisk P."/>
            <person name="Sykes S."/>
            <person name="Wortman J."/>
            <person name="Nusbaum C."/>
            <person name="Birren B."/>
        </authorList>
    </citation>
    <scope>NUCLEOTIDE SEQUENCE [LARGE SCALE GENOMIC DNA]</scope>
    <source>
        <strain evidence="23 24">CBS 101466</strain>
    </source>
</reference>
<evidence type="ECO:0000256" key="19">
    <source>
        <dbReference type="ARBA" id="ARBA00076243"/>
    </source>
</evidence>
<evidence type="ECO:0000259" key="22">
    <source>
        <dbReference type="Pfam" id="PF16278"/>
    </source>
</evidence>
<dbReference type="GO" id="GO:1990165">
    <property type="term" value="F:single-strand break-containing DNA binding"/>
    <property type="evidence" value="ECO:0007669"/>
    <property type="project" value="TreeGrafter"/>
</dbReference>
<keyword evidence="10" id="KW-0862">Zinc</keyword>
<evidence type="ECO:0000256" key="15">
    <source>
        <dbReference type="ARBA" id="ARBA00044639"/>
    </source>
</evidence>
<dbReference type="GO" id="GO:0008270">
    <property type="term" value="F:zinc ion binding"/>
    <property type="evidence" value="ECO:0007669"/>
    <property type="project" value="UniProtKB-KW"/>
</dbReference>
<feature type="region of interest" description="Disordered" evidence="20">
    <location>
        <begin position="1"/>
        <end position="55"/>
    </location>
</feature>
<feature type="domain" description="Aprataxin C2HE/C2H2/C2HC zinc finger" evidence="22">
    <location>
        <begin position="211"/>
        <end position="271"/>
    </location>
</feature>
<dbReference type="EMBL" id="KB822713">
    <property type="protein sequence ID" value="ETN45059.1"/>
    <property type="molecule type" value="Genomic_DNA"/>
</dbReference>
<evidence type="ECO:0000256" key="9">
    <source>
        <dbReference type="ARBA" id="ARBA00022801"/>
    </source>
</evidence>
<keyword evidence="7" id="KW-0227">DNA damage</keyword>
<dbReference type="GO" id="GO:0005737">
    <property type="term" value="C:cytoplasm"/>
    <property type="evidence" value="ECO:0007669"/>
    <property type="project" value="UniProtKB-SubCell"/>
</dbReference>
<evidence type="ECO:0000256" key="13">
    <source>
        <dbReference type="ARBA" id="ARBA00023242"/>
    </source>
</evidence>
<feature type="compositionally biased region" description="Basic and acidic residues" evidence="20">
    <location>
        <begin position="43"/>
        <end position="55"/>
    </location>
</feature>
<evidence type="ECO:0000256" key="7">
    <source>
        <dbReference type="ARBA" id="ARBA00022763"/>
    </source>
</evidence>
<keyword evidence="12" id="KW-0234">DNA repair</keyword>
<comment type="catalytic activity">
    <reaction evidence="14">
        <text>a 3'-end 2'-deoxyribonucleotide-3'-diphospho-5'-guanosine-DNA + H2O = a 3'-end 2'-deoxyribonucleotide 3'-phosphate-DNA + GMP + 2 H(+)</text>
        <dbReference type="Rhea" id="RHEA:52140"/>
        <dbReference type="Rhea" id="RHEA-COMP:13186"/>
        <dbReference type="Rhea" id="RHEA-COMP:13187"/>
        <dbReference type="ChEBI" id="CHEBI:15377"/>
        <dbReference type="ChEBI" id="CHEBI:15378"/>
        <dbReference type="ChEBI" id="CHEBI:58115"/>
        <dbReference type="ChEBI" id="CHEBI:136419"/>
        <dbReference type="ChEBI" id="CHEBI:136420"/>
        <dbReference type="EC" id="3.6.1.72"/>
    </reaction>
</comment>
<dbReference type="eggNOG" id="KOG0562">
    <property type="taxonomic scope" value="Eukaryota"/>
</dbReference>
<evidence type="ECO:0000256" key="6">
    <source>
        <dbReference type="ARBA" id="ARBA00022723"/>
    </source>
</evidence>
<gene>
    <name evidence="23" type="ORF">HMPREF1541_09935</name>
</gene>
<dbReference type="GO" id="GO:0000012">
    <property type="term" value="P:single strand break repair"/>
    <property type="evidence" value="ECO:0007669"/>
    <property type="project" value="TreeGrafter"/>
</dbReference>
<dbReference type="PROSITE" id="PS00892">
    <property type="entry name" value="HIT_1"/>
    <property type="match status" value="1"/>
</dbReference>
<comment type="function">
    <text evidence="17">DNA-binding protein involved in single-strand DNA break repair, double-strand DNA break repair and base excision repair. Resolves abortive DNA ligation intermediates formed either at base excision sites, or when DNA ligases attempt to repair non-ligatable breaks induced by reactive oxygen species. Catalyzes the release of adenylate groups covalently linked to 5'-phosphate termini, resulting in the production of 5'-phosphate termini that can be efficiently rejoined. Likewise, catalyzes the release of 3'-linked guanosine (DNAppG) and inosine (DNAppI) from DNA, but has higher specific activity with 5'-linked adenosine (AppDNA).</text>
</comment>
<evidence type="ECO:0000259" key="21">
    <source>
        <dbReference type="Pfam" id="PF01230"/>
    </source>
</evidence>
<evidence type="ECO:0000256" key="11">
    <source>
        <dbReference type="ARBA" id="ARBA00023125"/>
    </source>
</evidence>
<keyword evidence="13" id="KW-0539">Nucleus</keyword>
<dbReference type="GO" id="GO:0003697">
    <property type="term" value="F:single-stranded DNA binding"/>
    <property type="evidence" value="ECO:0007669"/>
    <property type="project" value="TreeGrafter"/>
</dbReference>
<dbReference type="FunCoup" id="W2SAX0">
    <property type="interactions" value="55"/>
</dbReference>
<evidence type="ECO:0000256" key="2">
    <source>
        <dbReference type="ARBA" id="ARBA00004496"/>
    </source>
</evidence>
<keyword evidence="24" id="KW-1185">Reference proteome</keyword>
<keyword evidence="5" id="KW-0963">Cytoplasm</keyword>
<accession>W2SAX0</accession>
<dbReference type="HOGENOM" id="CLU_066882_0_0_1"/>
<evidence type="ECO:0000256" key="8">
    <source>
        <dbReference type="ARBA" id="ARBA00022771"/>
    </source>
</evidence>
<evidence type="ECO:0000256" key="5">
    <source>
        <dbReference type="ARBA" id="ARBA00022490"/>
    </source>
</evidence>
<comment type="catalytic activity">
    <reaction evidence="16">
        <text>a 5'-end adenosine-5'-diphospho-5'-ribonucleoside-2'-deoxyribonucleotide-DNA + H2O = a 5'-end 5'-phospho-ribonucleoside-2'-deoxyribonucleotide-DNA + AMP + 2 H(+)</text>
        <dbReference type="Rhea" id="RHEA:52132"/>
        <dbReference type="Rhea" id="RHEA-COMP:13182"/>
        <dbReference type="Rhea" id="RHEA-COMP:13183"/>
        <dbReference type="ChEBI" id="CHEBI:15377"/>
        <dbReference type="ChEBI" id="CHEBI:15378"/>
        <dbReference type="ChEBI" id="CHEBI:136414"/>
        <dbReference type="ChEBI" id="CHEBI:136415"/>
        <dbReference type="ChEBI" id="CHEBI:456215"/>
        <dbReference type="EC" id="3.6.1.71"/>
    </reaction>
</comment>
<dbReference type="SUPFAM" id="SSF54197">
    <property type="entry name" value="HIT-like"/>
    <property type="match status" value="1"/>
</dbReference>
<dbReference type="InParanoid" id="W2SAX0"/>
<comment type="subcellular location">
    <subcellularLocation>
        <location evidence="2">Cytoplasm</location>
    </subcellularLocation>
    <subcellularLocation>
        <location evidence="1">Nucleus</location>
    </subcellularLocation>
</comment>
<protein>
    <recommendedName>
        <fullName evidence="18">Aprataxin-like protein</fullName>
        <ecNumber evidence="4">3.6.1.71</ecNumber>
        <ecNumber evidence="3">3.6.1.72</ecNumber>
    </recommendedName>
    <alternativeName>
        <fullName evidence="19">Hit family protein 3</fullName>
    </alternativeName>
</protein>
<dbReference type="InterPro" id="IPR036265">
    <property type="entry name" value="HIT-like_sf"/>
</dbReference>
<dbReference type="Proteomes" id="UP000030752">
    <property type="component" value="Unassembled WGS sequence"/>
</dbReference>
<feature type="compositionally biased region" description="Basic and acidic residues" evidence="20">
    <location>
        <begin position="7"/>
        <end position="17"/>
    </location>
</feature>
<evidence type="ECO:0000256" key="1">
    <source>
        <dbReference type="ARBA" id="ARBA00004123"/>
    </source>
</evidence>
<dbReference type="GO" id="GO:0120108">
    <property type="term" value="F:DNA-3'-diphospho-5'-guanosine diphosphatase activity"/>
    <property type="evidence" value="ECO:0007669"/>
    <property type="project" value="UniProtKB-EC"/>
</dbReference>
<evidence type="ECO:0000256" key="14">
    <source>
        <dbReference type="ARBA" id="ARBA00024601"/>
    </source>
</evidence>
<dbReference type="Gene3D" id="3.30.428.10">
    <property type="entry name" value="HIT-like"/>
    <property type="match status" value="1"/>
</dbReference>
<comment type="catalytic activity">
    <reaction evidence="15">
        <text>a 5'-end adenosine-5'-diphospho-5'-2'-deoxyribonucleoside-DNA + H2O = a 5'-end 5'-phospho-2'-deoxyribonucleoside-DNA + AMP + 2 H(+)</text>
        <dbReference type="Rhea" id="RHEA:52128"/>
        <dbReference type="Rhea" id="RHEA-COMP:13180"/>
        <dbReference type="Rhea" id="RHEA-COMP:13181"/>
        <dbReference type="ChEBI" id="CHEBI:15377"/>
        <dbReference type="ChEBI" id="CHEBI:15378"/>
        <dbReference type="ChEBI" id="CHEBI:136412"/>
        <dbReference type="ChEBI" id="CHEBI:136413"/>
        <dbReference type="ChEBI" id="CHEBI:456215"/>
        <dbReference type="EC" id="3.6.1.71"/>
    </reaction>
</comment>
<dbReference type="STRING" id="1220924.W2SAX0"/>
<dbReference type="InterPro" id="IPR019808">
    <property type="entry name" value="Histidine_triad_CS"/>
</dbReference>
<dbReference type="FunFam" id="3.30.428.10:FF:000017">
    <property type="entry name" value="Aprataxin-like protein"/>
    <property type="match status" value="1"/>
</dbReference>
<evidence type="ECO:0000256" key="18">
    <source>
        <dbReference type="ARBA" id="ARBA00068941"/>
    </source>
</evidence>
<dbReference type="InterPro" id="IPR011146">
    <property type="entry name" value="HIT-like"/>
</dbReference>
<dbReference type="PANTHER" id="PTHR12486:SF4">
    <property type="entry name" value="APRATAXIN"/>
    <property type="match status" value="1"/>
</dbReference>
<feature type="region of interest" description="Disordered" evidence="20">
    <location>
        <begin position="146"/>
        <end position="166"/>
    </location>
</feature>
<keyword evidence="9" id="KW-0378">Hydrolase</keyword>
<dbReference type="Pfam" id="PF16278">
    <property type="entry name" value="zf-C2HE"/>
    <property type="match status" value="1"/>
</dbReference>
<evidence type="ECO:0000256" key="17">
    <source>
        <dbReference type="ARBA" id="ARBA00059438"/>
    </source>
</evidence>
<dbReference type="Pfam" id="PF01230">
    <property type="entry name" value="HIT"/>
    <property type="match status" value="1"/>
</dbReference>
<keyword evidence="6" id="KW-0479">Metal-binding</keyword>
<dbReference type="GO" id="GO:0003725">
    <property type="term" value="F:double-stranded RNA binding"/>
    <property type="evidence" value="ECO:0007669"/>
    <property type="project" value="TreeGrafter"/>
</dbReference>
<dbReference type="VEuPathDB" id="FungiDB:HMPREF1541_09935"/>
<dbReference type="RefSeq" id="XP_008712829.1">
    <property type="nucleotide sequence ID" value="XM_008714607.1"/>
</dbReference>
<dbReference type="GO" id="GO:0033699">
    <property type="term" value="F:DNA 5'-adenosine monophosphate hydrolase activity"/>
    <property type="evidence" value="ECO:0007669"/>
    <property type="project" value="UniProtKB-EC"/>
</dbReference>
<evidence type="ECO:0000256" key="3">
    <source>
        <dbReference type="ARBA" id="ARBA00012495"/>
    </source>
</evidence>
<evidence type="ECO:0000256" key="20">
    <source>
        <dbReference type="SAM" id="MobiDB-lite"/>
    </source>
</evidence>
<dbReference type="EC" id="3.6.1.72" evidence="3"/>
<keyword evidence="8" id="KW-0863">Zinc-finger</keyword>
<name>W2SAX0_CYPE1</name>
<evidence type="ECO:0000313" key="23">
    <source>
        <dbReference type="EMBL" id="ETN45059.1"/>
    </source>
</evidence>
<dbReference type="PANTHER" id="PTHR12486">
    <property type="entry name" value="APRATAXIN-RELATED"/>
    <property type="match status" value="1"/>
</dbReference>